<comment type="caution">
    <text evidence="2">The sequence shown here is derived from an EMBL/GenBank/DDBJ whole genome shotgun (WGS) entry which is preliminary data.</text>
</comment>
<organism evidence="2 3">
    <name type="scientific">Rhodonellum psychrophilum GCM71 = DSM 17998</name>
    <dbReference type="NCBI Taxonomy" id="1123057"/>
    <lineage>
        <taxon>Bacteria</taxon>
        <taxon>Pseudomonadati</taxon>
        <taxon>Bacteroidota</taxon>
        <taxon>Cytophagia</taxon>
        <taxon>Cytophagales</taxon>
        <taxon>Cytophagaceae</taxon>
        <taxon>Rhodonellum</taxon>
    </lineage>
</organism>
<dbReference type="eggNOG" id="ENOG5032Y98">
    <property type="taxonomic scope" value="Bacteria"/>
</dbReference>
<reference evidence="2 3" key="1">
    <citation type="journal article" date="2013" name="Genome Announc.">
        <title>Draft Genome Sequence of the Psychrophilic and Alkaliphilic Rhodonellum psychrophilum Strain GCM71T.</title>
        <authorList>
            <person name="Hauptmann A.L."/>
            <person name="Glaring M.A."/>
            <person name="Hallin P.F."/>
            <person name="Prieme A."/>
            <person name="Stougaard P."/>
        </authorList>
    </citation>
    <scope>NUCLEOTIDE SEQUENCE [LARGE SCALE GENOMIC DNA]</scope>
    <source>
        <strain evidence="2 3">GCM71</strain>
    </source>
</reference>
<feature type="transmembrane region" description="Helical" evidence="1">
    <location>
        <begin position="35"/>
        <end position="52"/>
    </location>
</feature>
<evidence type="ECO:0008006" key="4">
    <source>
        <dbReference type="Google" id="ProtNLM"/>
    </source>
</evidence>
<dbReference type="AlphaFoldDB" id="U5C247"/>
<evidence type="ECO:0000313" key="2">
    <source>
        <dbReference type="EMBL" id="ERM84148.1"/>
    </source>
</evidence>
<name>U5C247_9BACT</name>
<dbReference type="Proteomes" id="UP000016843">
    <property type="component" value="Unassembled WGS sequence"/>
</dbReference>
<accession>U5C247</accession>
<dbReference type="PATRIC" id="fig|1123057.7.peg.783"/>
<evidence type="ECO:0000313" key="3">
    <source>
        <dbReference type="Proteomes" id="UP000016843"/>
    </source>
</evidence>
<proteinExistence type="predicted"/>
<sequence>MIHIADLGGFVDKSWISMTHKNKGAKKMKSTINNWRLVIIFCLTLGLAPFFPEPHIWGKIKWIAGGGVGMQLLDWFDFVYHGLPWVLLLRLVVLKVNTKFIVKKEVA</sequence>
<protein>
    <recommendedName>
        <fullName evidence="4">RND transporter</fullName>
    </recommendedName>
</protein>
<dbReference type="EMBL" id="AWXR01000006">
    <property type="protein sequence ID" value="ERM84148.1"/>
    <property type="molecule type" value="Genomic_DNA"/>
</dbReference>
<keyword evidence="1" id="KW-0472">Membrane</keyword>
<gene>
    <name evidence="2" type="ORF">P872_15300</name>
</gene>
<feature type="transmembrane region" description="Helical" evidence="1">
    <location>
        <begin position="72"/>
        <end position="93"/>
    </location>
</feature>
<evidence type="ECO:0000256" key="1">
    <source>
        <dbReference type="SAM" id="Phobius"/>
    </source>
</evidence>
<keyword evidence="1" id="KW-0812">Transmembrane</keyword>
<keyword evidence="1" id="KW-1133">Transmembrane helix</keyword>
<keyword evidence="3" id="KW-1185">Reference proteome</keyword>